<dbReference type="Pfam" id="PF00903">
    <property type="entry name" value="Glyoxalase"/>
    <property type="match status" value="1"/>
</dbReference>
<dbReference type="Gene3D" id="3.10.180.10">
    <property type="entry name" value="2,3-Dihydroxybiphenyl 1,2-Dioxygenase, domain 1"/>
    <property type="match status" value="1"/>
</dbReference>
<dbReference type="InterPro" id="IPR029068">
    <property type="entry name" value="Glyas_Bleomycin-R_OHBP_Dase"/>
</dbReference>
<dbReference type="AlphaFoldDB" id="A0A7W8J8E3"/>
<gene>
    <name evidence="2" type="ORF">HDF10_002407</name>
</gene>
<evidence type="ECO:0000259" key="1">
    <source>
        <dbReference type="PROSITE" id="PS51819"/>
    </source>
</evidence>
<evidence type="ECO:0000313" key="2">
    <source>
        <dbReference type="EMBL" id="MBB5344428.1"/>
    </source>
</evidence>
<dbReference type="CDD" id="cd07247">
    <property type="entry name" value="SgaA_N_like"/>
    <property type="match status" value="1"/>
</dbReference>
<feature type="domain" description="VOC" evidence="1">
    <location>
        <begin position="4"/>
        <end position="119"/>
    </location>
</feature>
<dbReference type="SUPFAM" id="SSF54593">
    <property type="entry name" value="Glyoxalase/Bleomycin resistance protein/Dihydroxybiphenyl dioxygenase"/>
    <property type="match status" value="1"/>
</dbReference>
<evidence type="ECO:0000313" key="3">
    <source>
        <dbReference type="Proteomes" id="UP000569092"/>
    </source>
</evidence>
<dbReference type="InterPro" id="IPR052164">
    <property type="entry name" value="Anthracycline_SecMetBiosynth"/>
</dbReference>
<protein>
    <recommendedName>
        <fullName evidence="1">VOC domain-containing protein</fullName>
    </recommendedName>
</protein>
<reference evidence="2 3" key="1">
    <citation type="submission" date="2020-08" db="EMBL/GenBank/DDBJ databases">
        <title>Genomic Encyclopedia of Type Strains, Phase IV (KMG-V): Genome sequencing to study the core and pangenomes of soil and plant-associated prokaryotes.</title>
        <authorList>
            <person name="Whitman W."/>
        </authorList>
    </citation>
    <scope>NUCLEOTIDE SEQUENCE [LARGE SCALE GENOMIC DNA]</scope>
    <source>
        <strain evidence="2 3">M8US30</strain>
    </source>
</reference>
<dbReference type="PROSITE" id="PS51819">
    <property type="entry name" value="VOC"/>
    <property type="match status" value="1"/>
</dbReference>
<dbReference type="InterPro" id="IPR004360">
    <property type="entry name" value="Glyas_Fos-R_dOase_dom"/>
</dbReference>
<dbReference type="InterPro" id="IPR037523">
    <property type="entry name" value="VOC_core"/>
</dbReference>
<dbReference type="Proteomes" id="UP000569092">
    <property type="component" value="Unassembled WGS sequence"/>
</dbReference>
<name>A0A7W8J8E3_9BACT</name>
<organism evidence="2 3">
    <name type="scientific">Tunturiibacter lichenicola</name>
    <dbReference type="NCBI Taxonomy" id="2051959"/>
    <lineage>
        <taxon>Bacteria</taxon>
        <taxon>Pseudomonadati</taxon>
        <taxon>Acidobacteriota</taxon>
        <taxon>Terriglobia</taxon>
        <taxon>Terriglobales</taxon>
        <taxon>Acidobacteriaceae</taxon>
        <taxon>Tunturiibacter</taxon>
    </lineage>
</organism>
<dbReference type="PANTHER" id="PTHR33993">
    <property type="entry name" value="GLYOXALASE-RELATED"/>
    <property type="match status" value="1"/>
</dbReference>
<dbReference type="PANTHER" id="PTHR33993:SF14">
    <property type="entry name" value="GB|AAF24581.1"/>
    <property type="match status" value="1"/>
</dbReference>
<proteinExistence type="predicted"/>
<accession>A0A7W8J8E3</accession>
<comment type="caution">
    <text evidence="2">The sequence shown here is derived from an EMBL/GenBank/DDBJ whole genome shotgun (WGS) entry which is preliminary data.</text>
</comment>
<dbReference type="EMBL" id="JACHDZ010000003">
    <property type="protein sequence ID" value="MBB5344428.1"/>
    <property type="molecule type" value="Genomic_DNA"/>
</dbReference>
<sequence length="121" mass="12903">MAHPFCHLELGSTDLAKAKTFYTSMFGWEITDTQFGEGMTYSTFKPESTGPGGGMMTQPVPGAPSSWLPYVAVDDIHAATKQAAGLGAKVHVDVQEVPNLGWFSVISDPTGAALGLWQQKV</sequence>